<dbReference type="PANTHER" id="PTHR11240">
    <property type="entry name" value="RIBONUCLEASE T2"/>
    <property type="match status" value="1"/>
</dbReference>
<dbReference type="InterPro" id="IPR033130">
    <property type="entry name" value="RNase_T2_His_AS_2"/>
</dbReference>
<feature type="chain" id="PRO_5015568236" evidence="3">
    <location>
        <begin position="18"/>
        <end position="209"/>
    </location>
</feature>
<dbReference type="GO" id="GO:0006401">
    <property type="term" value="P:RNA catabolic process"/>
    <property type="evidence" value="ECO:0007669"/>
    <property type="project" value="TreeGrafter"/>
</dbReference>
<feature type="signal peptide" evidence="3">
    <location>
        <begin position="1"/>
        <end position="17"/>
    </location>
</feature>
<dbReference type="Proteomes" id="UP000238801">
    <property type="component" value="Unassembled WGS sequence"/>
</dbReference>
<comment type="similarity">
    <text evidence="1 2">Belongs to the RNase T2 family.</text>
</comment>
<evidence type="ECO:0000256" key="2">
    <source>
        <dbReference type="RuleBase" id="RU004328"/>
    </source>
</evidence>
<keyword evidence="3" id="KW-0732">Signal</keyword>
<dbReference type="OrthoDB" id="4720638at2"/>
<dbReference type="SUPFAM" id="SSF55895">
    <property type="entry name" value="Ribonuclease Rh-like"/>
    <property type="match status" value="1"/>
</dbReference>
<dbReference type="GO" id="GO:0003723">
    <property type="term" value="F:RNA binding"/>
    <property type="evidence" value="ECO:0007669"/>
    <property type="project" value="InterPro"/>
</dbReference>
<dbReference type="InterPro" id="IPR018188">
    <property type="entry name" value="RNase_T2_His_AS_1"/>
</dbReference>
<proteinExistence type="inferred from homology"/>
<evidence type="ECO:0000256" key="1">
    <source>
        <dbReference type="ARBA" id="ARBA00007469"/>
    </source>
</evidence>
<dbReference type="Gene3D" id="3.90.730.10">
    <property type="entry name" value="Ribonuclease T2-like"/>
    <property type="match status" value="1"/>
</dbReference>
<name>A0A2T0X402_9RHOB</name>
<keyword evidence="5" id="KW-1185">Reference proteome</keyword>
<dbReference type="InterPro" id="IPR036430">
    <property type="entry name" value="RNase_T2-like_sf"/>
</dbReference>
<organism evidence="4 5">
    <name type="scientific">Hasllibacter halocynthiae</name>
    <dbReference type="NCBI Taxonomy" id="595589"/>
    <lineage>
        <taxon>Bacteria</taxon>
        <taxon>Pseudomonadati</taxon>
        <taxon>Pseudomonadota</taxon>
        <taxon>Alphaproteobacteria</taxon>
        <taxon>Rhodobacterales</taxon>
        <taxon>Roseobacteraceae</taxon>
        <taxon>Hasllibacter</taxon>
    </lineage>
</organism>
<evidence type="ECO:0000313" key="4">
    <source>
        <dbReference type="EMBL" id="PRY93672.1"/>
    </source>
</evidence>
<reference evidence="4 5" key="1">
    <citation type="submission" date="2018-03" db="EMBL/GenBank/DDBJ databases">
        <title>Genomic Encyclopedia of Archaeal and Bacterial Type Strains, Phase II (KMG-II): from individual species to whole genera.</title>
        <authorList>
            <person name="Goeker M."/>
        </authorList>
    </citation>
    <scope>NUCLEOTIDE SEQUENCE [LARGE SCALE GENOMIC DNA]</scope>
    <source>
        <strain evidence="4 5">DSM 29318</strain>
    </source>
</reference>
<dbReference type="Pfam" id="PF00445">
    <property type="entry name" value="Ribonuclease_T2"/>
    <property type="match status" value="1"/>
</dbReference>
<dbReference type="EMBL" id="PVTT01000002">
    <property type="protein sequence ID" value="PRY93672.1"/>
    <property type="molecule type" value="Genomic_DNA"/>
</dbReference>
<dbReference type="InterPro" id="IPR001568">
    <property type="entry name" value="RNase_T2-like"/>
</dbReference>
<dbReference type="PANTHER" id="PTHR11240:SF22">
    <property type="entry name" value="RIBONUCLEASE T2"/>
    <property type="match status" value="1"/>
</dbReference>
<dbReference type="PROSITE" id="PS00530">
    <property type="entry name" value="RNASE_T2_1"/>
    <property type="match status" value="1"/>
</dbReference>
<sequence>MIRALLCLLALTGAARAEDGRSGVFDYYVLSLSWSPTWCALEGDGRGAPQCGQPFGWVLHGLWPQNEIGWPSDCPTTERDPTRAEAAAMADVTGTSGLARHQWRKHGRCSGLPPADYFALSRLALGRIERPDLLERLERPVEVPAAVIEEAFLEANPGLWADAITVTCRRGRIHEARICLTREMEFRRCGADVIRDCELEDALLDPVRR</sequence>
<comment type="caution">
    <text evidence="4">The sequence shown here is derived from an EMBL/GenBank/DDBJ whole genome shotgun (WGS) entry which is preliminary data.</text>
</comment>
<dbReference type="PROSITE" id="PS00531">
    <property type="entry name" value="RNASE_T2_2"/>
    <property type="match status" value="1"/>
</dbReference>
<dbReference type="AlphaFoldDB" id="A0A2T0X402"/>
<dbReference type="RefSeq" id="WP_106161236.1">
    <property type="nucleotide sequence ID" value="NZ_PVTT01000002.1"/>
</dbReference>
<dbReference type="InterPro" id="IPR039378">
    <property type="entry name" value="RNase_T2_prok"/>
</dbReference>
<dbReference type="GO" id="GO:0033897">
    <property type="term" value="F:ribonuclease T2 activity"/>
    <property type="evidence" value="ECO:0007669"/>
    <property type="project" value="InterPro"/>
</dbReference>
<evidence type="ECO:0000313" key="5">
    <source>
        <dbReference type="Proteomes" id="UP000238801"/>
    </source>
</evidence>
<protein>
    <submittedName>
        <fullName evidence="4">Ribonuclease T2</fullName>
    </submittedName>
</protein>
<evidence type="ECO:0000256" key="3">
    <source>
        <dbReference type="SAM" id="SignalP"/>
    </source>
</evidence>
<accession>A0A2T0X402</accession>
<dbReference type="CDD" id="cd01062">
    <property type="entry name" value="RNase_T2_prok"/>
    <property type="match status" value="1"/>
</dbReference>
<gene>
    <name evidence="4" type="ORF">BCF33_2553</name>
</gene>